<dbReference type="EMBL" id="LECW02000001">
    <property type="protein sequence ID" value="KRT95629.1"/>
    <property type="molecule type" value="Genomic_DNA"/>
</dbReference>
<organism evidence="2 3">
    <name type="scientific">Bacillus glycinifermentans</name>
    <dbReference type="NCBI Taxonomy" id="1664069"/>
    <lineage>
        <taxon>Bacteria</taxon>
        <taxon>Bacillati</taxon>
        <taxon>Bacillota</taxon>
        <taxon>Bacilli</taxon>
        <taxon>Bacillales</taxon>
        <taxon>Bacillaceae</taxon>
        <taxon>Bacillus</taxon>
    </lineage>
</organism>
<feature type="compositionally biased region" description="Basic and acidic residues" evidence="1">
    <location>
        <begin position="45"/>
        <end position="58"/>
    </location>
</feature>
<gene>
    <name evidence="2" type="ORF">AB447_200510</name>
</gene>
<feature type="region of interest" description="Disordered" evidence="1">
    <location>
        <begin position="25"/>
        <end position="68"/>
    </location>
</feature>
<name>A0A0J6E5B8_9BACI</name>
<sequence length="97" mass="11085">MRKRGNIFLTSDYWGKVHRTNRDGQTVKHAADDYREEINDVVPPAKKDRDTGHVEKTGGNHLPAAGNDGLHHALRIEPILFYYRTCPASFKQQKVTK</sequence>
<dbReference type="AlphaFoldDB" id="A0A0J6E5B8"/>
<dbReference type="Proteomes" id="UP000036168">
    <property type="component" value="Unassembled WGS sequence"/>
</dbReference>
<reference evidence="2 3" key="1">
    <citation type="journal article" date="2015" name="Int. J. Syst. Evol. Microbiol.">
        <title>Bacillus glycinifermentans sp. nov., isolated from fermented soybean paste.</title>
        <authorList>
            <person name="Kim S.J."/>
            <person name="Dunlap C.A."/>
            <person name="Kwon S.W."/>
            <person name="Rooney A.P."/>
        </authorList>
    </citation>
    <scope>NUCLEOTIDE SEQUENCE [LARGE SCALE GENOMIC DNA]</scope>
    <source>
        <strain evidence="2 3">GO-13</strain>
    </source>
</reference>
<comment type="caution">
    <text evidence="2">The sequence shown here is derived from an EMBL/GenBank/DDBJ whole genome shotgun (WGS) entry which is preliminary data.</text>
</comment>
<protein>
    <submittedName>
        <fullName evidence="2">Uncharacterized protein</fullName>
    </submittedName>
</protein>
<accession>A0A0J6E5B8</accession>
<evidence type="ECO:0000256" key="1">
    <source>
        <dbReference type="SAM" id="MobiDB-lite"/>
    </source>
</evidence>
<evidence type="ECO:0000313" key="3">
    <source>
        <dbReference type="Proteomes" id="UP000036168"/>
    </source>
</evidence>
<dbReference type="PATRIC" id="fig|1664069.3.peg.5111"/>
<feature type="compositionally biased region" description="Basic and acidic residues" evidence="1">
    <location>
        <begin position="25"/>
        <end position="38"/>
    </location>
</feature>
<accession>A0A0J6ELH3</accession>
<evidence type="ECO:0000313" key="2">
    <source>
        <dbReference type="EMBL" id="KRT95629.1"/>
    </source>
</evidence>
<proteinExistence type="predicted"/>